<comment type="caution">
    <text evidence="8">The sequence shown here is derived from an EMBL/GenBank/DDBJ whole genome shotgun (WGS) entry which is preliminary data.</text>
</comment>
<dbReference type="Pfam" id="PF13715">
    <property type="entry name" value="CarbopepD_reg_2"/>
    <property type="match status" value="1"/>
</dbReference>
<dbReference type="Pfam" id="PF07715">
    <property type="entry name" value="Plug"/>
    <property type="match status" value="1"/>
</dbReference>
<evidence type="ECO:0000313" key="8">
    <source>
        <dbReference type="EMBL" id="KAA6336399.1"/>
    </source>
</evidence>
<keyword evidence="4" id="KW-0472">Membrane</keyword>
<dbReference type="InterPro" id="IPR012910">
    <property type="entry name" value="Plug_dom"/>
</dbReference>
<dbReference type="InterPro" id="IPR011662">
    <property type="entry name" value="Secretin/TonB_short_N"/>
</dbReference>
<evidence type="ECO:0000256" key="2">
    <source>
        <dbReference type="ARBA" id="ARBA00022448"/>
    </source>
</evidence>
<evidence type="ECO:0000256" key="1">
    <source>
        <dbReference type="ARBA" id="ARBA00004571"/>
    </source>
</evidence>
<dbReference type="FunFam" id="2.170.130.10:FF:000008">
    <property type="entry name" value="SusC/RagA family TonB-linked outer membrane protein"/>
    <property type="match status" value="1"/>
</dbReference>
<name>A0A5J4RRP0_9ZZZZ</name>
<keyword evidence="3" id="KW-0812">Transmembrane</keyword>
<dbReference type="GO" id="GO:0009279">
    <property type="term" value="C:cell outer membrane"/>
    <property type="evidence" value="ECO:0007669"/>
    <property type="project" value="UniProtKB-SubCell"/>
</dbReference>
<dbReference type="InterPro" id="IPR039426">
    <property type="entry name" value="TonB-dep_rcpt-like"/>
</dbReference>
<evidence type="ECO:0000259" key="7">
    <source>
        <dbReference type="SMART" id="SM00965"/>
    </source>
</evidence>
<comment type="subcellular location">
    <subcellularLocation>
        <location evidence="1">Cell outer membrane</location>
        <topology evidence="1">Multi-pass membrane protein</topology>
    </subcellularLocation>
</comment>
<dbReference type="AlphaFoldDB" id="A0A5J4RRP0"/>
<dbReference type="Gene3D" id="2.170.130.10">
    <property type="entry name" value="TonB-dependent receptor, plug domain"/>
    <property type="match status" value="1"/>
</dbReference>
<dbReference type="InterPro" id="IPR036942">
    <property type="entry name" value="Beta-barrel_TonB_sf"/>
</dbReference>
<dbReference type="SMART" id="SM00965">
    <property type="entry name" value="STN"/>
    <property type="match status" value="1"/>
</dbReference>
<evidence type="ECO:0000256" key="5">
    <source>
        <dbReference type="ARBA" id="ARBA00023237"/>
    </source>
</evidence>
<feature type="region of interest" description="Disordered" evidence="6">
    <location>
        <begin position="1024"/>
        <end position="1052"/>
    </location>
</feature>
<dbReference type="NCBIfam" id="TIGR04056">
    <property type="entry name" value="OMP_RagA_SusC"/>
    <property type="match status" value="1"/>
</dbReference>
<dbReference type="InterPro" id="IPR023997">
    <property type="entry name" value="TonB-dep_OMP_SusC/RagA_CS"/>
</dbReference>
<dbReference type="InterPro" id="IPR023996">
    <property type="entry name" value="TonB-dep_OMP_SusC/RagA"/>
</dbReference>
<protein>
    <submittedName>
        <fullName evidence="8">TonB-dependent receptor SusC</fullName>
    </submittedName>
</protein>
<dbReference type="PROSITE" id="PS52016">
    <property type="entry name" value="TONB_DEPENDENT_REC_3"/>
    <property type="match status" value="1"/>
</dbReference>
<dbReference type="SUPFAM" id="SSF56935">
    <property type="entry name" value="Porins"/>
    <property type="match status" value="1"/>
</dbReference>
<feature type="compositionally biased region" description="Basic and acidic residues" evidence="6">
    <location>
        <begin position="1028"/>
        <end position="1039"/>
    </location>
</feature>
<dbReference type="Gene3D" id="2.40.170.20">
    <property type="entry name" value="TonB-dependent receptor, beta-barrel domain"/>
    <property type="match status" value="1"/>
</dbReference>
<dbReference type="SUPFAM" id="SSF49464">
    <property type="entry name" value="Carboxypeptidase regulatory domain-like"/>
    <property type="match status" value="1"/>
</dbReference>
<gene>
    <name evidence="8" type="ORF">EZS27_015438</name>
</gene>
<accession>A0A5J4RRP0</accession>
<evidence type="ECO:0000256" key="3">
    <source>
        <dbReference type="ARBA" id="ARBA00022692"/>
    </source>
</evidence>
<dbReference type="Gene3D" id="2.60.40.1120">
    <property type="entry name" value="Carboxypeptidase-like, regulatory domain"/>
    <property type="match status" value="1"/>
</dbReference>
<dbReference type="InterPro" id="IPR037066">
    <property type="entry name" value="Plug_dom_sf"/>
</dbReference>
<reference evidence="8" key="1">
    <citation type="submission" date="2019-03" db="EMBL/GenBank/DDBJ databases">
        <title>Single cell metagenomics reveals metabolic interactions within the superorganism composed of flagellate Streblomastix strix and complex community of Bacteroidetes bacteria on its surface.</title>
        <authorList>
            <person name="Treitli S.C."/>
            <person name="Kolisko M."/>
            <person name="Husnik F."/>
            <person name="Keeling P."/>
            <person name="Hampl V."/>
        </authorList>
    </citation>
    <scope>NUCLEOTIDE SEQUENCE</scope>
    <source>
        <strain evidence="8">STM</strain>
    </source>
</reference>
<feature type="compositionally biased region" description="Polar residues" evidence="6">
    <location>
        <begin position="1040"/>
        <end position="1052"/>
    </location>
</feature>
<keyword evidence="2" id="KW-0813">Transport</keyword>
<evidence type="ECO:0000256" key="6">
    <source>
        <dbReference type="SAM" id="MobiDB-lite"/>
    </source>
</evidence>
<proteinExistence type="predicted"/>
<dbReference type="NCBIfam" id="TIGR04057">
    <property type="entry name" value="SusC_RagA_signa"/>
    <property type="match status" value="1"/>
</dbReference>
<evidence type="ECO:0000256" key="4">
    <source>
        <dbReference type="ARBA" id="ARBA00023136"/>
    </source>
</evidence>
<keyword evidence="8" id="KW-0675">Receptor</keyword>
<dbReference type="Pfam" id="PF07660">
    <property type="entry name" value="STN"/>
    <property type="match status" value="1"/>
</dbReference>
<dbReference type="EMBL" id="SNRY01000797">
    <property type="protein sequence ID" value="KAA6336399.1"/>
    <property type="molecule type" value="Genomic_DNA"/>
</dbReference>
<organism evidence="8">
    <name type="scientific">termite gut metagenome</name>
    <dbReference type="NCBI Taxonomy" id="433724"/>
    <lineage>
        <taxon>unclassified sequences</taxon>
        <taxon>metagenomes</taxon>
        <taxon>organismal metagenomes</taxon>
    </lineage>
</organism>
<keyword evidence="5" id="KW-0998">Cell outer membrane</keyword>
<feature type="domain" description="Secretin/TonB short N-terminal" evidence="7">
    <location>
        <begin position="64"/>
        <end position="115"/>
    </location>
</feature>
<sequence>MFGFKKAKQERLIRIMKSCLLFIFLGIGACFANETYSQKTFFTVEYNNRTVKEIMNEIEQKSEYIFFYLENSLDLNRKVTLKVENEQVEKILDKLFSGTLNRYYISDRQIIIFKGKDELSTTLPIVMQSRSIAGVVRDALGPIAGANIVVKGTTNGSITDMDGKFTLSNIPDNAILQVSFIGYLAQEVRVGNQTNLTITLIEDSKVLDEVVAIGYGSMRKKDITGAVGSISNKEIQEMGGNRIEQILLGKESGVQVKAVSGAPGTAPQIRIRGIGSISAGADPLYVVDGYPTDNIQTLNPSDIESMDILKDASATAIYGSRGSNGVVIINTKRGKAGKPTITVDVSYGLQKVYDIPKMMSGPELAIYGLDGLRNKNTDAGEDVSGHPTTWFYPMPRPSMDVVEGKIVDVQMVDEILRVAPENRYQLNAYGGNESIHYSVSGEYLSQNGVVLNSDFKRYSLRTNLDAKLTDRLLLKLNLNPSFTNEHISDESSSSSYGSYMSASPVNRAQLWPSYFPAVDENGEYFMFDHADGSQEWNPLAQVNEVINNQRRIRFLGNVNLEYKILNELKLNVMLGGNMVSTNLMRFEPELEAFAGGGSHNVVYGRDDSSMGVNWITEYTLHYNKSFSKHNITGLAGFTAQKDWYKTSFLASNRYPNNLIPTLSAVGGVITNGTANINEWSLVSYLARLNYSYNNKYYLTASVRTDGSSRFGSEKKYGFFPSAALSWRVSEEEFLKDVSFLSDLKLRVSFGRTGNNDIGRYEHLATINYNRYTLGGGTIEGYSPGNLSNPYLTWETQDQINTGLDFSILENRLSFNFDYFVSRNTNLLLDVNIPAATGFTNTLKNIGEVKNNGLEFTISSVNIKNEFEWSTDFNISTYKNEVVKLGLSGDPIYSATGMVGGANITMVGHPLGMFYGYLTDGIFLNQAEVDKGPIFGVGTSAQSRPGDIRFVDVSGDGKIDSDDQTIMGNPYPDFFYGMTNHFSYKNLSMSISLQGTYGNDILNLAGVGFLNMRGTRVLQSATQNNYWKSEQDPGDGKTVRPNDSPTGNNRATSQRYIDTGSFLRVNNVSLSYIFPEKIARKLTLSSLQVYLNSTNTFTFTNNKTSFNPDVSNSGNPLTPGVSFSDYPLPKTFLIGLNIGF</sequence>
<dbReference type="InterPro" id="IPR008969">
    <property type="entry name" value="CarboxyPept-like_regulatory"/>
</dbReference>
<dbReference type="PROSITE" id="PS51257">
    <property type="entry name" value="PROKAR_LIPOPROTEIN"/>
    <property type="match status" value="1"/>
</dbReference>